<dbReference type="Gene3D" id="3.80.10.10">
    <property type="entry name" value="Ribonuclease Inhibitor"/>
    <property type="match status" value="2"/>
</dbReference>
<dbReference type="CDD" id="cd01650">
    <property type="entry name" value="RT_nLTR_like"/>
    <property type="match status" value="1"/>
</dbReference>
<sequence>MMTEFAFSMAEKVIEKLGSLAYEEICSTWDISNDLKKLELTMSTIQAVLLDAEEKQCEALRRQVVKTHGSATEQDKEKIIDLLMHPSKDGTVPVILYCGNRRSWKDHTCSMEGAKGSKIVVTTRSHKVAKVMAPGPIHDLIGLPEDDCLFLFLKWAFVEGNTHIKKLPNSICDLQNLESLILHGYDELEELPKDCPGLESFPEGIQRLTALRRLGFSYCESLISLPQGLKQLTALETLVIRSCEKINLMEGEDYPTSLRSFRIGFSPKLMALPHWLIQSATTLQFLWIYDCENLAALPEWLPNLTSIQKLQIGVCRKLSSLPEGMGCLTALRELEIDNCGELSTNCEREVGVEWPKIKHIPQIHIKSWIATSTWYKVTWGSLRKDIKCRILLILTLRMEYGIYSWTVGSCDGKVCDAVEVAGRNLMSTTSVVMSCSTNFGFATVVYMENLVLSCVPYAMMPSKYGEQVALVTNEGFDAAGHAIGTAWAVFKIRKAFDPKSALKPTTLAKVAAEENSAELKAKYKNRVVNAGEPTTKEIAVLVLICADLGREPTTNEIEGGHQTTSRPSITGIGGRRPLSLEGGKFFAVTVSYGGKQHRRPEGGESTAEGYVRKESHTFKEAVILGGNILKAAPLDTGVKIDLNKIGNGLGNGATEISLKIILGLGQTNNWEVKWAGVVDGSSGEPALQNQAPQAPKPTLRINEQRTHVVAPVRPNAARPNQALAPHPTKAWRPRVKAATSTPKSLEDLAGSSSTPQPDSKRVSVHSCDTDSQLSLAPSHSCDRPIAELCKASAWWLDRGGRRVTESPQEEALAQKLLQWVSEKREESETGEEEFGFEWDLGDSVDGSDLDGGNDITSPTRSEIDSALIAFTGGECSESTHPETLALTVGGDEKPENFEALPLLKGGSDGYPGGVETGHEDLEVIKVEPLAMVIPPGVEGSVPEVNTSLGRQPSDWVLRKEKGVGIILGASYEGYEQAVITLLMDIEARHIQRKAVMVETRSHTNSGKKCSRELKGLVNLVNYEARHSKEAKGKGSIGASSGILVMWDKRVVQKVEDAVGLFSVSCKFKNVEDQKVWMFTGVYGPNVDHDRRLMWDELAGGVFTWSNNREISSMSQLDRFLFTADWNEGFVHFSQKRLVRLSSDHFPVLLECGTIQRRSRPFRFENMWLKAEGFEDLVKEWWESYSVIGTPSYMFAAKLKALKVDLKKWNATHFGHVSLQKKQMMADLRGLDEVEESRPLTNEERGQRENLIVGLEKVILMDEISWRQKSRVLWLKEGDKNSSFFHRIANSNRNTNTISQLIINGTTSTNQDEIRDHIAQFYEQLYLEDGHRRPYLDGASFSTISTEEAAWLDRPFEEDEITNFERSLNATFVSLIPKKHGAIQIKDFRPISLVGGMYKIIAKLLVNRLSAVLGRIVSSSQNAFVKGRQILDSVLIANECLDSRLKSDILGVICKLDLEKAYDHVNWAFLLYVLRSPCGFFQSSRGIRQGDPLSPLLFVIIMEALSRMIDNAIGAGLLSGFAVSRNVTDPLLISHLLFADDTLIFCEADPEHIVHLRSILLWFEAISGLRANLGKSELVQVSEVPFLEELADIMGCKTSTLPMKYLGLPLGAKFKSKDIWNPIVEKMERRLAGWKRIYLSKGGRVTLIKSTLSNLPTYFLSLFPIPAAVAKRIEQIQRNFLWGSSMDKGKFHLVKWDLPLFGVERDALWRRVVMEKYGSMEGGWMTKAPTGPHGVGLWKFIRNGWDKFSRLLTFEVGDGTRIRFWDDVWCNGEPLKVVFPELYRIARVKDAVVADHMQFRGVSVHWEVNFTRLIQDWELESVSAFLEVLYSVTIHRNEEDKLIWKPSPEKGFQVKFFYKEIFSPGVGVFPWKSIWKTKAPPRIAFFSWLAALGKILTVDNLRHRGVILVNWCCMCKVSGESVDHLLLHCSYAKELWDMVFVLFGIHWVMPRTVMAMFDCWQGSLGRHQHITVWRVVPHCVLWCLWRERNARTFEGCESSVVDLKLHFFRWVQLFVREPFENSIPDHAHPPYSHIENVALLKQQYGLNKTANEVVIVIEAYRTLRDRGPYPADQVVRDIHGKFAFILYESTSKATFIAADADGSVPFFWGNDSEGHLVLSDDAEIVKKGCGKSFAPFPKASAKGRQFWPGVWCNFHFGCRDLRGNLLACQQELEVLPTGPQTTDLVNVFHLQHGCCY</sequence>
<feature type="region of interest" description="Disordered" evidence="4">
    <location>
        <begin position="823"/>
        <end position="860"/>
    </location>
</feature>
<dbReference type="Pfam" id="PF00078">
    <property type="entry name" value="RVT_1"/>
    <property type="match status" value="1"/>
</dbReference>
<dbReference type="Pfam" id="PF12481">
    <property type="entry name" value="DUF3700"/>
    <property type="match status" value="1"/>
</dbReference>
<dbReference type="Gene3D" id="3.60.20.10">
    <property type="entry name" value="Glutamine Phosphoribosylpyrophosphate, subunit 1, domain 1"/>
    <property type="match status" value="1"/>
</dbReference>
<dbReference type="SUPFAM" id="SSF56219">
    <property type="entry name" value="DNase I-like"/>
    <property type="match status" value="1"/>
</dbReference>
<name>A0A2N9FX82_FAGSY</name>
<dbReference type="InterPro" id="IPR024286">
    <property type="entry name" value="DUF3700"/>
</dbReference>
<dbReference type="Pfam" id="PF18052">
    <property type="entry name" value="Rx_N"/>
    <property type="match status" value="1"/>
</dbReference>
<organism evidence="6">
    <name type="scientific">Fagus sylvatica</name>
    <name type="common">Beechnut</name>
    <dbReference type="NCBI Taxonomy" id="28930"/>
    <lineage>
        <taxon>Eukaryota</taxon>
        <taxon>Viridiplantae</taxon>
        <taxon>Streptophyta</taxon>
        <taxon>Embryophyta</taxon>
        <taxon>Tracheophyta</taxon>
        <taxon>Spermatophyta</taxon>
        <taxon>Magnoliopsida</taxon>
        <taxon>eudicotyledons</taxon>
        <taxon>Gunneridae</taxon>
        <taxon>Pentapetalae</taxon>
        <taxon>rosids</taxon>
        <taxon>fabids</taxon>
        <taxon>Fagales</taxon>
        <taxon>Fagaceae</taxon>
        <taxon>Fagus</taxon>
    </lineage>
</organism>
<feature type="domain" description="Reverse transcriptase" evidence="5">
    <location>
        <begin position="1356"/>
        <end position="1609"/>
    </location>
</feature>
<evidence type="ECO:0000259" key="5">
    <source>
        <dbReference type="PROSITE" id="PS50878"/>
    </source>
</evidence>
<evidence type="ECO:0000256" key="3">
    <source>
        <dbReference type="ARBA" id="ARBA00022821"/>
    </source>
</evidence>
<proteinExistence type="predicted"/>
<gene>
    <name evidence="6" type="ORF">FSB_LOCUS19433</name>
</gene>
<dbReference type="Pfam" id="PF13966">
    <property type="entry name" value="zf-RVT"/>
    <property type="match status" value="1"/>
</dbReference>
<dbReference type="InterPro" id="IPR000477">
    <property type="entry name" value="RT_dom"/>
</dbReference>
<reference evidence="6" key="1">
    <citation type="submission" date="2018-02" db="EMBL/GenBank/DDBJ databases">
        <authorList>
            <person name="Cohen D.B."/>
            <person name="Kent A.D."/>
        </authorList>
    </citation>
    <scope>NUCLEOTIDE SEQUENCE</scope>
</reference>
<keyword evidence="1" id="KW-0677">Repeat</keyword>
<evidence type="ECO:0000256" key="4">
    <source>
        <dbReference type="SAM" id="MobiDB-lite"/>
    </source>
</evidence>
<accession>A0A2N9FX82</accession>
<dbReference type="GO" id="GO:0000166">
    <property type="term" value="F:nucleotide binding"/>
    <property type="evidence" value="ECO:0007669"/>
    <property type="project" value="UniProtKB-KW"/>
</dbReference>
<keyword evidence="3" id="KW-0611">Plant defense</keyword>
<keyword evidence="2" id="KW-0547">Nucleotide-binding</keyword>
<dbReference type="InterPro" id="IPR032675">
    <property type="entry name" value="LRR_dom_sf"/>
</dbReference>
<dbReference type="PANTHER" id="PTHR33116:SF78">
    <property type="entry name" value="OS12G0587133 PROTEIN"/>
    <property type="match status" value="1"/>
</dbReference>
<dbReference type="SUPFAM" id="SSF56235">
    <property type="entry name" value="N-terminal nucleophile aminohydrolases (Ntn hydrolases)"/>
    <property type="match status" value="1"/>
</dbReference>
<dbReference type="InterPro" id="IPR029055">
    <property type="entry name" value="Ntn_hydrolases_N"/>
</dbReference>
<evidence type="ECO:0000256" key="2">
    <source>
        <dbReference type="ARBA" id="ARBA00022741"/>
    </source>
</evidence>
<evidence type="ECO:0000313" key="6">
    <source>
        <dbReference type="EMBL" id="SPC91551.1"/>
    </source>
</evidence>
<dbReference type="SUPFAM" id="SSF52047">
    <property type="entry name" value="RNI-like"/>
    <property type="match status" value="1"/>
</dbReference>
<feature type="compositionally biased region" description="Acidic residues" evidence="4">
    <location>
        <begin position="828"/>
        <end position="848"/>
    </location>
</feature>
<dbReference type="PROSITE" id="PS50878">
    <property type="entry name" value="RT_POL"/>
    <property type="match status" value="1"/>
</dbReference>
<feature type="region of interest" description="Disordered" evidence="4">
    <location>
        <begin position="714"/>
        <end position="765"/>
    </location>
</feature>
<dbReference type="InterPro" id="IPR026960">
    <property type="entry name" value="RVT-Znf"/>
</dbReference>
<dbReference type="InterPro" id="IPR036691">
    <property type="entry name" value="Endo/exonu/phosph_ase_sf"/>
</dbReference>
<evidence type="ECO:0000256" key="1">
    <source>
        <dbReference type="ARBA" id="ARBA00022737"/>
    </source>
</evidence>
<dbReference type="EMBL" id="OIVN01001232">
    <property type="protein sequence ID" value="SPC91551.1"/>
    <property type="molecule type" value="Genomic_DNA"/>
</dbReference>
<dbReference type="SUPFAM" id="SSF56672">
    <property type="entry name" value="DNA/RNA polymerases"/>
    <property type="match status" value="1"/>
</dbReference>
<dbReference type="Gene3D" id="1.20.5.4130">
    <property type="match status" value="1"/>
</dbReference>
<dbReference type="GO" id="GO:0006952">
    <property type="term" value="P:defense response"/>
    <property type="evidence" value="ECO:0007669"/>
    <property type="project" value="UniProtKB-KW"/>
</dbReference>
<protein>
    <recommendedName>
        <fullName evidence="5">Reverse transcriptase domain-containing protein</fullName>
    </recommendedName>
</protein>
<dbReference type="InterPro" id="IPR043502">
    <property type="entry name" value="DNA/RNA_pol_sf"/>
</dbReference>
<dbReference type="PANTHER" id="PTHR33116">
    <property type="entry name" value="REVERSE TRANSCRIPTASE ZINC-BINDING DOMAIN-CONTAINING PROTEIN-RELATED-RELATED"/>
    <property type="match status" value="1"/>
</dbReference>
<dbReference type="SMART" id="SM01172">
    <property type="entry name" value="DUF3700"/>
    <property type="match status" value="1"/>
</dbReference>
<dbReference type="InterPro" id="IPR041118">
    <property type="entry name" value="Rx_N"/>
</dbReference>